<protein>
    <submittedName>
        <fullName evidence="1">Uncharacterized protein</fullName>
    </submittedName>
</protein>
<reference evidence="1" key="1">
    <citation type="submission" date="2015-06" db="EMBL/GenBank/DDBJ databases">
        <authorList>
            <person name="Liu B."/>
            <person name="Wang J."/>
            <person name="Zhu Y."/>
            <person name="Liu G."/>
            <person name="Chen Q."/>
            <person name="Zheng C."/>
            <person name="Che J."/>
            <person name="Ge C."/>
            <person name="Shi H."/>
            <person name="Pan Z."/>
            <person name="Liu X."/>
        </authorList>
    </citation>
    <scope>NUCLEOTIDE SEQUENCE [LARGE SCALE GENOMIC DNA]</scope>
    <source>
        <strain evidence="1">DSM 16346</strain>
    </source>
</reference>
<evidence type="ECO:0000313" key="1">
    <source>
        <dbReference type="EMBL" id="KMM38300.1"/>
    </source>
</evidence>
<gene>
    <name evidence="1" type="ORF">AB986_03020</name>
</gene>
<proteinExistence type="predicted"/>
<dbReference type="OrthoDB" id="9834300at2"/>
<sequence length="126" mass="14403">MRGLLLIGCFLLFWIGSGVLEDLDRKDLPFQKDQDDIAVLSGYNYMHAVMEDNQFIVLHVYDQHKVLAKSYNDSDLNQLIPSATFKALVKENDGLYLVFEEENSSETKKKLVVGPRGSVTFVPERY</sequence>
<dbReference type="Proteomes" id="UP000035996">
    <property type="component" value="Unassembled WGS sequence"/>
</dbReference>
<dbReference type="AlphaFoldDB" id="A0A0J6CYS8"/>
<dbReference type="RefSeq" id="WP_048309410.1">
    <property type="nucleotide sequence ID" value="NZ_CP119526.1"/>
</dbReference>
<accession>A0A0J6CYS8</accession>
<name>A0A0J6CYS8_9BACL</name>
<dbReference type="EMBL" id="LELK01000001">
    <property type="protein sequence ID" value="KMM38300.1"/>
    <property type="molecule type" value="Genomic_DNA"/>
</dbReference>
<dbReference type="STRING" id="157733.AB986_03020"/>
<comment type="caution">
    <text evidence="1">The sequence shown here is derived from an EMBL/GenBank/DDBJ whole genome shotgun (WGS) entry which is preliminary data.</text>
</comment>
<evidence type="ECO:0000313" key="2">
    <source>
        <dbReference type="Proteomes" id="UP000035996"/>
    </source>
</evidence>
<organism evidence="1 2">
    <name type="scientific">Guptibacillus hwajinpoensis</name>
    <dbReference type="NCBI Taxonomy" id="208199"/>
    <lineage>
        <taxon>Bacteria</taxon>
        <taxon>Bacillati</taxon>
        <taxon>Bacillota</taxon>
        <taxon>Bacilli</taxon>
        <taxon>Bacillales</taxon>
        <taxon>Guptibacillaceae</taxon>
        <taxon>Guptibacillus</taxon>
    </lineage>
</organism>
<keyword evidence="2" id="KW-1185">Reference proteome</keyword>